<protein>
    <recommendedName>
        <fullName evidence="4 11">Protein PBN1</fullName>
    </recommendedName>
</protein>
<comment type="similarity">
    <text evidence="3 11">Belongs to the PIGX family.</text>
</comment>
<keyword evidence="7 11" id="KW-0256">Endoplasmic reticulum</keyword>
<keyword evidence="9 11" id="KW-0472">Membrane</keyword>
<reference evidence="12 13" key="1">
    <citation type="submission" date="2016-03" db="EMBL/GenBank/DDBJ databases">
        <authorList>
            <person name="Devillers H."/>
        </authorList>
    </citation>
    <scope>NUCLEOTIDE SEQUENCE [LARGE SCALE GENOMIC DNA]</scope>
    <source>
        <strain evidence="12">CBS 6772</strain>
    </source>
</reference>
<feature type="transmembrane region" description="Helical" evidence="11">
    <location>
        <begin position="401"/>
        <end position="421"/>
    </location>
</feature>
<evidence type="ECO:0000256" key="3">
    <source>
        <dbReference type="ARBA" id="ARBA00010345"/>
    </source>
</evidence>
<name>A0A1G4MGR0_LACFM</name>
<sequence>MSRRIFFSRSTPRHWTIRTRITIAVAMGTTKERLSVIFFESDSLARNLEHNETHVTVKGGRQLVQNRFSKPLSATGELESIRITWKHIDGVDTNVIKPQMLDGLNIYTNGESHEFAITTPKYHYAHSNSLDFQLIKSFTHLDLQEFNFDWKERDYDILIGDYLRIDEYYTLDEGMEQSFGKDSQLDKMEAGFFFVESQSGLDTTLNGIRCMWNNDSSIETCQKTLLFYQRAHLTDNAQIAVDLIDPVGLHPTINIDLTSMSPARGCEYYAYMTLPLDIFVDKYQSSPIFVFGERDLELPEFKLKNSAWGSEALFQLKGGKQNEIKLHSRYVEPIEKGGYKNSNFDTLIFLACDSGNENVNENPFYSKGLGYESYFTQDTVFHHLNATKINFRIPTANANDYFLIQHTTIACIFFSVLYLLAKTFKADTR</sequence>
<evidence type="ECO:0000256" key="5">
    <source>
        <dbReference type="ARBA" id="ARBA00022502"/>
    </source>
</evidence>
<evidence type="ECO:0000256" key="6">
    <source>
        <dbReference type="ARBA" id="ARBA00022692"/>
    </source>
</evidence>
<dbReference type="GO" id="GO:0005789">
    <property type="term" value="C:endoplasmic reticulum membrane"/>
    <property type="evidence" value="ECO:0007669"/>
    <property type="project" value="UniProtKB-SubCell"/>
</dbReference>
<accession>A0A1G4MGR0</accession>
<keyword evidence="6 11" id="KW-0812">Transmembrane</keyword>
<dbReference type="GO" id="GO:1990529">
    <property type="term" value="C:glycosylphosphatidylinositol-mannosyltransferase I complex"/>
    <property type="evidence" value="ECO:0007669"/>
    <property type="project" value="TreeGrafter"/>
</dbReference>
<keyword evidence="8 11" id="KW-1133">Transmembrane helix</keyword>
<evidence type="ECO:0000256" key="8">
    <source>
        <dbReference type="ARBA" id="ARBA00022989"/>
    </source>
</evidence>
<keyword evidence="5 11" id="KW-0337">GPI-anchor biosynthesis</keyword>
<dbReference type="Proteomes" id="UP000190831">
    <property type="component" value="Chromosome G"/>
</dbReference>
<proteinExistence type="inferred from homology"/>
<dbReference type="OrthoDB" id="5546453at2759"/>
<organism evidence="12 13">
    <name type="scientific">Lachancea fermentati</name>
    <name type="common">Zygosaccharomyces fermentati</name>
    <dbReference type="NCBI Taxonomy" id="4955"/>
    <lineage>
        <taxon>Eukaryota</taxon>
        <taxon>Fungi</taxon>
        <taxon>Dikarya</taxon>
        <taxon>Ascomycota</taxon>
        <taxon>Saccharomycotina</taxon>
        <taxon>Saccharomycetes</taxon>
        <taxon>Saccharomycetales</taxon>
        <taxon>Saccharomycetaceae</taxon>
        <taxon>Lachancea</taxon>
    </lineage>
</organism>
<dbReference type="STRING" id="4955.A0A1G4MGR0"/>
<dbReference type="EMBL" id="LT598486">
    <property type="protein sequence ID" value="SCW02994.1"/>
    <property type="molecule type" value="Genomic_DNA"/>
</dbReference>
<comment type="subcellular location">
    <subcellularLocation>
        <location evidence="11">Endoplasmic reticulum membrane</location>
        <topology evidence="11">Single-pass membrane protein</topology>
    </subcellularLocation>
    <subcellularLocation>
        <location evidence="1">Endoplasmic reticulum membrane</location>
        <topology evidence="1">Single-pass type III membrane protein</topology>
    </subcellularLocation>
</comment>
<keyword evidence="13" id="KW-1185">Reference proteome</keyword>
<dbReference type="AlphaFoldDB" id="A0A1G4MGR0"/>
<evidence type="ECO:0000256" key="9">
    <source>
        <dbReference type="ARBA" id="ARBA00023136"/>
    </source>
</evidence>
<evidence type="ECO:0000256" key="1">
    <source>
        <dbReference type="ARBA" id="ARBA00004643"/>
    </source>
</evidence>
<dbReference type="InterPro" id="IPR013233">
    <property type="entry name" value="PIG-X/PBN1"/>
</dbReference>
<keyword evidence="10" id="KW-0325">Glycoprotein</keyword>
<evidence type="ECO:0000313" key="13">
    <source>
        <dbReference type="Proteomes" id="UP000190831"/>
    </source>
</evidence>
<evidence type="ECO:0000256" key="11">
    <source>
        <dbReference type="RuleBase" id="RU366056"/>
    </source>
</evidence>
<dbReference type="UniPathway" id="UPA00196"/>
<gene>
    <name evidence="12" type="ORF">LAFE_0G00606G</name>
</gene>
<comment type="pathway">
    <text evidence="2 11">Glycolipid biosynthesis; glycosylphosphatidylinositol-anchor biosynthesis.</text>
</comment>
<evidence type="ECO:0000256" key="2">
    <source>
        <dbReference type="ARBA" id="ARBA00004687"/>
    </source>
</evidence>
<dbReference type="SMART" id="SM00780">
    <property type="entry name" value="PIG-X"/>
    <property type="match status" value="1"/>
</dbReference>
<evidence type="ECO:0000256" key="7">
    <source>
        <dbReference type="ARBA" id="ARBA00022824"/>
    </source>
</evidence>
<evidence type="ECO:0000313" key="12">
    <source>
        <dbReference type="EMBL" id="SCW02994.1"/>
    </source>
</evidence>
<dbReference type="OMA" id="DKAWGSE"/>
<dbReference type="InterPro" id="IPR042322">
    <property type="entry name" value="Pbn1"/>
</dbReference>
<evidence type="ECO:0000256" key="4">
    <source>
        <dbReference type="ARBA" id="ARBA00020410"/>
    </source>
</evidence>
<evidence type="ECO:0000256" key="10">
    <source>
        <dbReference type="ARBA" id="ARBA00023180"/>
    </source>
</evidence>
<dbReference type="GO" id="GO:0000030">
    <property type="term" value="F:mannosyltransferase activity"/>
    <property type="evidence" value="ECO:0007669"/>
    <property type="project" value="TreeGrafter"/>
</dbReference>
<dbReference type="GO" id="GO:0006506">
    <property type="term" value="P:GPI anchor biosynthetic process"/>
    <property type="evidence" value="ECO:0007669"/>
    <property type="project" value="UniProtKB-UniPathway"/>
</dbReference>
<dbReference type="PANTHER" id="PTHR28533:SF1">
    <property type="entry name" value="PROTEIN PBN1"/>
    <property type="match status" value="1"/>
</dbReference>
<comment type="function">
    <text evidence="11">Required for proper folding and/or the stability of a subset of proteins in the endoplasmic reticulum. Component of glycosylphosphatidylinositol-mannosyltransferase 1 which transfers the first of the 4 mannoses in the GPI-anchor precursors during GPI-anchor biosynthesis. Probably acts by stabilizing the mannosyltransferase GPI14.</text>
</comment>
<dbReference type="PANTHER" id="PTHR28533">
    <property type="entry name" value="PROTEIN PBN1"/>
    <property type="match status" value="1"/>
</dbReference>
<dbReference type="Pfam" id="PF08320">
    <property type="entry name" value="PIG-X"/>
    <property type="match status" value="1"/>
</dbReference>